<keyword evidence="4 6" id="KW-1133">Transmembrane helix</keyword>
<evidence type="ECO:0000256" key="6">
    <source>
        <dbReference type="SAM" id="Phobius"/>
    </source>
</evidence>
<dbReference type="PANTHER" id="PTHR48022">
    <property type="entry name" value="PLASTIDIC GLUCOSE TRANSPORTER 4"/>
    <property type="match status" value="1"/>
</dbReference>
<evidence type="ECO:0000256" key="2">
    <source>
        <dbReference type="ARBA" id="ARBA00010992"/>
    </source>
</evidence>
<evidence type="ECO:0000313" key="9">
    <source>
        <dbReference type="Proteomes" id="UP000660729"/>
    </source>
</evidence>
<keyword evidence="5 6" id="KW-0472">Membrane</keyword>
<feature type="transmembrane region" description="Helical" evidence="6">
    <location>
        <begin position="135"/>
        <end position="157"/>
    </location>
</feature>
<protein>
    <submittedName>
        <fullName evidence="8">Putative quinate permease</fullName>
    </submittedName>
</protein>
<dbReference type="OrthoDB" id="508119at2759"/>
<name>A0A8H6RCV3_9PEZI</name>
<dbReference type="InterPro" id="IPR036259">
    <property type="entry name" value="MFS_trans_sf"/>
</dbReference>
<dbReference type="InterPro" id="IPR020846">
    <property type="entry name" value="MFS_dom"/>
</dbReference>
<dbReference type="Gene3D" id="1.20.1250.20">
    <property type="entry name" value="MFS general substrate transporter like domains"/>
    <property type="match status" value="1"/>
</dbReference>
<feature type="transmembrane region" description="Helical" evidence="6">
    <location>
        <begin position="246"/>
        <end position="265"/>
    </location>
</feature>
<evidence type="ECO:0000313" key="8">
    <source>
        <dbReference type="EMBL" id="KAF7189525.1"/>
    </source>
</evidence>
<organism evidence="8 9">
    <name type="scientific">Pseudocercospora fuligena</name>
    <dbReference type="NCBI Taxonomy" id="685502"/>
    <lineage>
        <taxon>Eukaryota</taxon>
        <taxon>Fungi</taxon>
        <taxon>Dikarya</taxon>
        <taxon>Ascomycota</taxon>
        <taxon>Pezizomycotina</taxon>
        <taxon>Dothideomycetes</taxon>
        <taxon>Dothideomycetidae</taxon>
        <taxon>Mycosphaerellales</taxon>
        <taxon>Mycosphaerellaceae</taxon>
        <taxon>Pseudocercospora</taxon>
    </lineage>
</organism>
<feature type="transmembrane region" description="Helical" evidence="6">
    <location>
        <begin position="271"/>
        <end position="289"/>
    </location>
</feature>
<evidence type="ECO:0000256" key="5">
    <source>
        <dbReference type="ARBA" id="ARBA00023136"/>
    </source>
</evidence>
<dbReference type="AlphaFoldDB" id="A0A8H6RCV3"/>
<feature type="transmembrane region" description="Helical" evidence="6">
    <location>
        <begin position="164"/>
        <end position="186"/>
    </location>
</feature>
<dbReference type="GO" id="GO:0016020">
    <property type="term" value="C:membrane"/>
    <property type="evidence" value="ECO:0007669"/>
    <property type="project" value="UniProtKB-SubCell"/>
</dbReference>
<proteinExistence type="inferred from homology"/>
<accession>A0A8H6RCV3</accession>
<evidence type="ECO:0000256" key="3">
    <source>
        <dbReference type="ARBA" id="ARBA00022692"/>
    </source>
</evidence>
<dbReference type="PANTHER" id="PTHR48022:SF21">
    <property type="entry name" value="QUINATE TRANSPORTER, PUTATIVE (AFU_ORTHOLOGUE AFUA_6G06960)-RELATED"/>
    <property type="match status" value="1"/>
</dbReference>
<dbReference type="PROSITE" id="PS50850">
    <property type="entry name" value="MFS"/>
    <property type="match status" value="1"/>
</dbReference>
<comment type="similarity">
    <text evidence="2">Belongs to the major facilitator superfamily. Sugar transporter (TC 2.A.1.1) family.</text>
</comment>
<comment type="caution">
    <text evidence="8">The sequence shown here is derived from an EMBL/GenBank/DDBJ whole genome shotgun (WGS) entry which is preliminary data.</text>
</comment>
<comment type="subcellular location">
    <subcellularLocation>
        <location evidence="1">Membrane</location>
        <topology evidence="1">Multi-pass membrane protein</topology>
    </subcellularLocation>
</comment>
<dbReference type="InterPro" id="IPR050360">
    <property type="entry name" value="MFS_Sugar_Transporters"/>
</dbReference>
<dbReference type="Proteomes" id="UP000660729">
    <property type="component" value="Unassembled WGS sequence"/>
</dbReference>
<sequence>MQCLPPTLLFFGMLFCNESPRWLARTDQWEKSSRTLSHVRMLPEDHPYVQAEMLEMQRQLEEELASVNGGKGFVALMKEMWLVPSNRRRAILSIVLVRITVNPAAQRQDMPLTEINYYAPKIFTNLGITGNSNSLFATGIYGIVKMVGCGLFLIFLADTLGRRWSFIWTGAAMAIAMFYLGFYVRFDPPVTGEPVSPAGYVALVMVYLFAAFFQFGWGPVCWIYVSEIPTSRLRGTNVSLAAATQWLFNLVVARATPVMLVTVGAHGYGTYFIFGSFCFTMVAIAWFFVPETKGVSLERMDELFGGVDFGDIEDVGKAAQISAIEKPHDETIRVEKV</sequence>
<keyword evidence="3 6" id="KW-0812">Transmembrane</keyword>
<dbReference type="EMBL" id="JABCIY010000185">
    <property type="protein sequence ID" value="KAF7189525.1"/>
    <property type="molecule type" value="Genomic_DNA"/>
</dbReference>
<evidence type="ECO:0000259" key="7">
    <source>
        <dbReference type="PROSITE" id="PS50850"/>
    </source>
</evidence>
<evidence type="ECO:0000256" key="4">
    <source>
        <dbReference type="ARBA" id="ARBA00022989"/>
    </source>
</evidence>
<evidence type="ECO:0000256" key="1">
    <source>
        <dbReference type="ARBA" id="ARBA00004141"/>
    </source>
</evidence>
<keyword evidence="9" id="KW-1185">Reference proteome</keyword>
<gene>
    <name evidence="8" type="ORF">HII31_09165</name>
</gene>
<feature type="transmembrane region" description="Helical" evidence="6">
    <location>
        <begin position="198"/>
        <end position="225"/>
    </location>
</feature>
<dbReference type="SUPFAM" id="SSF103473">
    <property type="entry name" value="MFS general substrate transporter"/>
    <property type="match status" value="1"/>
</dbReference>
<feature type="domain" description="Major facilitator superfamily (MFS) profile" evidence="7">
    <location>
        <begin position="1"/>
        <end position="293"/>
    </location>
</feature>
<reference evidence="8" key="1">
    <citation type="submission" date="2020-04" db="EMBL/GenBank/DDBJ databases">
        <title>Draft genome resource of the tomato pathogen Pseudocercospora fuligena.</title>
        <authorList>
            <person name="Zaccaron A."/>
        </authorList>
    </citation>
    <scope>NUCLEOTIDE SEQUENCE</scope>
    <source>
        <strain evidence="8">PF001</strain>
    </source>
</reference>
<dbReference type="InterPro" id="IPR005828">
    <property type="entry name" value="MFS_sugar_transport-like"/>
</dbReference>
<dbReference type="GO" id="GO:0005351">
    <property type="term" value="F:carbohydrate:proton symporter activity"/>
    <property type="evidence" value="ECO:0007669"/>
    <property type="project" value="TreeGrafter"/>
</dbReference>
<dbReference type="Pfam" id="PF00083">
    <property type="entry name" value="Sugar_tr"/>
    <property type="match status" value="1"/>
</dbReference>